<evidence type="ECO:0000313" key="3">
    <source>
        <dbReference type="Proteomes" id="UP001500280"/>
    </source>
</evidence>
<dbReference type="EMBL" id="BAAANF010000017">
    <property type="protein sequence ID" value="GAA1698684.1"/>
    <property type="molecule type" value="Genomic_DNA"/>
</dbReference>
<proteinExistence type="predicted"/>
<reference evidence="3" key="1">
    <citation type="journal article" date="2019" name="Int. J. Syst. Evol. Microbiol.">
        <title>The Global Catalogue of Microorganisms (GCM) 10K type strain sequencing project: providing services to taxonomists for standard genome sequencing and annotation.</title>
        <authorList>
            <consortium name="The Broad Institute Genomics Platform"/>
            <consortium name="The Broad Institute Genome Sequencing Center for Infectious Disease"/>
            <person name="Wu L."/>
            <person name="Ma J."/>
        </authorList>
    </citation>
    <scope>NUCLEOTIDE SEQUENCE [LARGE SCALE GENOMIC DNA]</scope>
    <source>
        <strain evidence="3">JCM 14307</strain>
    </source>
</reference>
<keyword evidence="1" id="KW-0732">Signal</keyword>
<dbReference type="RefSeq" id="WP_344157033.1">
    <property type="nucleotide sequence ID" value="NZ_BAAANF010000017.1"/>
</dbReference>
<accession>A0ABP4U5P5</accession>
<name>A0ABP4U5P5_9ACTN</name>
<protein>
    <submittedName>
        <fullName evidence="2">Uncharacterized protein</fullName>
    </submittedName>
</protein>
<feature type="signal peptide" evidence="1">
    <location>
        <begin position="1"/>
        <end position="26"/>
    </location>
</feature>
<evidence type="ECO:0000313" key="2">
    <source>
        <dbReference type="EMBL" id="GAA1698684.1"/>
    </source>
</evidence>
<evidence type="ECO:0000256" key="1">
    <source>
        <dbReference type="SAM" id="SignalP"/>
    </source>
</evidence>
<organism evidence="2 3">
    <name type="scientific">Kribbella yunnanensis</name>
    <dbReference type="NCBI Taxonomy" id="190194"/>
    <lineage>
        <taxon>Bacteria</taxon>
        <taxon>Bacillati</taxon>
        <taxon>Actinomycetota</taxon>
        <taxon>Actinomycetes</taxon>
        <taxon>Propionibacteriales</taxon>
        <taxon>Kribbellaceae</taxon>
        <taxon>Kribbella</taxon>
    </lineage>
</organism>
<feature type="chain" id="PRO_5047402183" evidence="1">
    <location>
        <begin position="27"/>
        <end position="231"/>
    </location>
</feature>
<sequence length="231" mass="25022">MRYRTLLLATGVLASGLLVGPNAAEAAPQAITAHCSWMLPANLTLRAPRQNIWVRKGPDCPKTANTATWMGRTAAGTAIYGAGFGVDGGGWMDVAYTAPCGQALIWTGWEDGYAYDANNRPVAILRSAKTLTKCGAAVQLTGVRKSTRTTLTARATYYNEKTGKFVRHHGRVLFQKRDVGSNTWTDLGWAYPNATTGAASYTITTNRSRDYRAFVPSGKTVTYAYSLTKRV</sequence>
<comment type="caution">
    <text evidence="2">The sequence shown here is derived from an EMBL/GenBank/DDBJ whole genome shotgun (WGS) entry which is preliminary data.</text>
</comment>
<keyword evidence="3" id="KW-1185">Reference proteome</keyword>
<dbReference type="Proteomes" id="UP001500280">
    <property type="component" value="Unassembled WGS sequence"/>
</dbReference>
<gene>
    <name evidence="2" type="ORF">GCM10009745_51420</name>
</gene>